<organism evidence="2 3">
    <name type="scientific">Mycobacterium ulcerans str. Harvey</name>
    <dbReference type="NCBI Taxonomy" id="1299332"/>
    <lineage>
        <taxon>Bacteria</taxon>
        <taxon>Bacillati</taxon>
        <taxon>Actinomycetota</taxon>
        <taxon>Actinomycetes</taxon>
        <taxon>Mycobacteriales</taxon>
        <taxon>Mycobacteriaceae</taxon>
        <taxon>Mycobacterium</taxon>
        <taxon>Mycobacterium ulcerans group</taxon>
    </lineage>
</organism>
<proteinExistence type="predicted"/>
<comment type="caution">
    <text evidence="2">The sequence shown here is derived from an EMBL/GenBank/DDBJ whole genome shotgun (WGS) entry which is preliminary data.</text>
</comment>
<feature type="compositionally biased region" description="Basic and acidic residues" evidence="1">
    <location>
        <begin position="1"/>
        <end position="12"/>
    </location>
</feature>
<dbReference type="EMBL" id="JAOL01000197">
    <property type="protein sequence ID" value="EUA85340.1"/>
    <property type="molecule type" value="Genomic_DNA"/>
</dbReference>
<feature type="compositionally biased region" description="Basic and acidic residues" evidence="1">
    <location>
        <begin position="25"/>
        <end position="38"/>
    </location>
</feature>
<reference evidence="2 3" key="1">
    <citation type="submission" date="2014-01" db="EMBL/GenBank/DDBJ databases">
        <authorList>
            <person name="Dobos K."/>
            <person name="Lenaerts A."/>
            <person name="Ordway D."/>
            <person name="DeGroote M.A."/>
            <person name="Parker T."/>
            <person name="Sizemore C."/>
            <person name="Tallon L.J."/>
            <person name="Sadzewicz L.K."/>
            <person name="Sengamalay N."/>
            <person name="Fraser C.M."/>
            <person name="Hine E."/>
            <person name="Shefchek K.A."/>
            <person name="Das S.P."/>
            <person name="Tettelin H."/>
        </authorList>
    </citation>
    <scope>NUCLEOTIDE SEQUENCE [LARGE SCALE GENOMIC DNA]</scope>
    <source>
        <strain evidence="2 3">Harvey</strain>
    </source>
</reference>
<name>A0ABP3A125_MYCUL</name>
<accession>A0ABP3A125</accession>
<sequence length="38" mass="4238">MKRRGLGPERLSEPAATTTRSLRSSLDRRSTKTAHPTD</sequence>
<feature type="region of interest" description="Disordered" evidence="1">
    <location>
        <begin position="1"/>
        <end position="38"/>
    </location>
</feature>
<keyword evidence="3" id="KW-1185">Reference proteome</keyword>
<evidence type="ECO:0000313" key="3">
    <source>
        <dbReference type="Proteomes" id="UP000020681"/>
    </source>
</evidence>
<gene>
    <name evidence="2" type="ORF">I551_8229</name>
</gene>
<evidence type="ECO:0000256" key="1">
    <source>
        <dbReference type="SAM" id="MobiDB-lite"/>
    </source>
</evidence>
<evidence type="ECO:0000313" key="2">
    <source>
        <dbReference type="EMBL" id="EUA85340.1"/>
    </source>
</evidence>
<protein>
    <submittedName>
        <fullName evidence="2">Type I polyketide synthase domain protein</fullName>
    </submittedName>
</protein>
<dbReference type="Proteomes" id="UP000020681">
    <property type="component" value="Unassembled WGS sequence"/>
</dbReference>